<dbReference type="Proteomes" id="UP000790377">
    <property type="component" value="Unassembled WGS sequence"/>
</dbReference>
<name>A0ACB8AEK4_9AGAM</name>
<accession>A0ACB8AEK4</accession>
<gene>
    <name evidence="1" type="ORF">BJ138DRAFT_1235985</name>
</gene>
<protein>
    <submittedName>
        <fullName evidence="1">Uncharacterized protein</fullName>
    </submittedName>
</protein>
<sequence>MGCGCTSHSVVFHTCHFVFVYLLDDDRVSKPLRSMNRIWNWSREESGSQLEYCYVSFAQQEQNLVAAKKRKITNYKTHYRGPRAKNLPPEITSLIKTAKKYRLNFAPIKLSTELKEEMPAWLHVGIPTQAYHWTKDRCLRENHNIVKTVDLIRTAQRINRQDNTANRHSPRSNCKCRDCKNDRTAHCKNPHKCATIAKGILDKISTKMSNSSKAPKDDLSLTHRRKEKNAQVIKAGRGEIIFDPSVTSYGSLKECFRIFTDPRKISDTPAYRRTRAPGTIIQDIPTLEIYTDGSCHKNGKMDAVCGSGVWAGEDHPINKAAKLPGPNQSNQAGEIAAIIYALEEADNFTPIHFVTD</sequence>
<keyword evidence="2" id="KW-1185">Reference proteome</keyword>
<feature type="non-terminal residue" evidence="1">
    <location>
        <position position="356"/>
    </location>
</feature>
<proteinExistence type="predicted"/>
<evidence type="ECO:0000313" key="1">
    <source>
        <dbReference type="EMBL" id="KAH7911742.1"/>
    </source>
</evidence>
<reference evidence="1" key="1">
    <citation type="journal article" date="2021" name="New Phytol.">
        <title>Evolutionary innovations through gain and loss of genes in the ectomycorrhizal Boletales.</title>
        <authorList>
            <person name="Wu G."/>
            <person name="Miyauchi S."/>
            <person name="Morin E."/>
            <person name="Kuo A."/>
            <person name="Drula E."/>
            <person name="Varga T."/>
            <person name="Kohler A."/>
            <person name="Feng B."/>
            <person name="Cao Y."/>
            <person name="Lipzen A."/>
            <person name="Daum C."/>
            <person name="Hundley H."/>
            <person name="Pangilinan J."/>
            <person name="Johnson J."/>
            <person name="Barry K."/>
            <person name="LaButti K."/>
            <person name="Ng V."/>
            <person name="Ahrendt S."/>
            <person name="Min B."/>
            <person name="Choi I.G."/>
            <person name="Park H."/>
            <person name="Plett J.M."/>
            <person name="Magnuson J."/>
            <person name="Spatafora J.W."/>
            <person name="Nagy L.G."/>
            <person name="Henrissat B."/>
            <person name="Grigoriev I.V."/>
            <person name="Yang Z.L."/>
            <person name="Xu J."/>
            <person name="Martin F.M."/>
        </authorList>
    </citation>
    <scope>NUCLEOTIDE SEQUENCE</scope>
    <source>
        <strain evidence="1">ATCC 28755</strain>
    </source>
</reference>
<evidence type="ECO:0000313" key="2">
    <source>
        <dbReference type="Proteomes" id="UP000790377"/>
    </source>
</evidence>
<organism evidence="1 2">
    <name type="scientific">Hygrophoropsis aurantiaca</name>
    <dbReference type="NCBI Taxonomy" id="72124"/>
    <lineage>
        <taxon>Eukaryota</taxon>
        <taxon>Fungi</taxon>
        <taxon>Dikarya</taxon>
        <taxon>Basidiomycota</taxon>
        <taxon>Agaricomycotina</taxon>
        <taxon>Agaricomycetes</taxon>
        <taxon>Agaricomycetidae</taxon>
        <taxon>Boletales</taxon>
        <taxon>Coniophorineae</taxon>
        <taxon>Hygrophoropsidaceae</taxon>
        <taxon>Hygrophoropsis</taxon>
    </lineage>
</organism>
<dbReference type="EMBL" id="MU267668">
    <property type="protein sequence ID" value="KAH7911742.1"/>
    <property type="molecule type" value="Genomic_DNA"/>
</dbReference>
<comment type="caution">
    <text evidence="1">The sequence shown here is derived from an EMBL/GenBank/DDBJ whole genome shotgun (WGS) entry which is preliminary data.</text>
</comment>